<sequence>MNSPAADRDRHVTEQEPETITSVFPVEIHDQCGDCWARADAPPKEHHVACSINWN</sequence>
<gene>
    <name evidence="1" type="ORF">HD597_006839</name>
</gene>
<evidence type="ECO:0000313" key="1">
    <source>
        <dbReference type="EMBL" id="MCP2359819.1"/>
    </source>
</evidence>
<reference evidence="1" key="1">
    <citation type="submission" date="2022-06" db="EMBL/GenBank/DDBJ databases">
        <title>Sequencing the genomes of 1000 actinobacteria strains.</title>
        <authorList>
            <person name="Klenk H.-P."/>
        </authorList>
    </citation>
    <scope>NUCLEOTIDE SEQUENCE</scope>
    <source>
        <strain evidence="1">DSM 46694</strain>
    </source>
</reference>
<proteinExistence type="predicted"/>
<organism evidence="1 2">
    <name type="scientific">Nonomuraea thailandensis</name>
    <dbReference type="NCBI Taxonomy" id="1188745"/>
    <lineage>
        <taxon>Bacteria</taxon>
        <taxon>Bacillati</taxon>
        <taxon>Actinomycetota</taxon>
        <taxon>Actinomycetes</taxon>
        <taxon>Streptosporangiales</taxon>
        <taxon>Streptosporangiaceae</taxon>
        <taxon>Nonomuraea</taxon>
    </lineage>
</organism>
<comment type="caution">
    <text evidence="1">The sequence shown here is derived from an EMBL/GenBank/DDBJ whole genome shotgun (WGS) entry which is preliminary data.</text>
</comment>
<dbReference type="RefSeq" id="WP_253747236.1">
    <property type="nucleotide sequence ID" value="NZ_BAABKA010000035.1"/>
</dbReference>
<dbReference type="Proteomes" id="UP001139648">
    <property type="component" value="Unassembled WGS sequence"/>
</dbReference>
<protein>
    <submittedName>
        <fullName evidence="1">Uncharacterized protein</fullName>
    </submittedName>
</protein>
<dbReference type="AlphaFoldDB" id="A0A9X2GIN0"/>
<accession>A0A9X2GIN0</accession>
<name>A0A9X2GIN0_9ACTN</name>
<keyword evidence="2" id="KW-1185">Reference proteome</keyword>
<dbReference type="EMBL" id="JAMZEB010000002">
    <property type="protein sequence ID" value="MCP2359819.1"/>
    <property type="molecule type" value="Genomic_DNA"/>
</dbReference>
<evidence type="ECO:0000313" key="2">
    <source>
        <dbReference type="Proteomes" id="UP001139648"/>
    </source>
</evidence>